<dbReference type="Pfam" id="PF13946">
    <property type="entry name" value="DUF4214"/>
    <property type="match status" value="1"/>
</dbReference>
<dbReference type="InterPro" id="IPR018247">
    <property type="entry name" value="EF_Hand_1_Ca_BS"/>
</dbReference>
<evidence type="ECO:0000256" key="3">
    <source>
        <dbReference type="ARBA" id="ARBA00022525"/>
    </source>
</evidence>
<reference evidence="10" key="2">
    <citation type="submission" date="2020-09" db="EMBL/GenBank/DDBJ databases">
        <authorList>
            <person name="Sun Q."/>
            <person name="Kim S."/>
        </authorList>
    </citation>
    <scope>NUCLEOTIDE SEQUENCE</scope>
    <source>
        <strain evidence="10">KCTC 23310</strain>
    </source>
</reference>
<evidence type="ECO:0000256" key="4">
    <source>
        <dbReference type="ARBA" id="ARBA00022656"/>
    </source>
</evidence>
<dbReference type="InterPro" id="IPR028994">
    <property type="entry name" value="Integrin_alpha_N"/>
</dbReference>
<evidence type="ECO:0000259" key="9">
    <source>
        <dbReference type="Pfam" id="PF13946"/>
    </source>
</evidence>
<dbReference type="InterPro" id="IPR011049">
    <property type="entry name" value="Serralysin-like_metalloprot_C"/>
</dbReference>
<keyword evidence="6" id="KW-0843">Virulence</keyword>
<feature type="region of interest" description="Disordered" evidence="8">
    <location>
        <begin position="1870"/>
        <end position="1915"/>
    </location>
</feature>
<sequence>MDGKITEKREFVFTEWAEGSTSDMEALRETFDTNHDGVLSGAELEPFKVMVTQADGTVIAQTLGDLGITAINLNPDATHIELPDGSVITGKTTFTQNGVTRMVADTTLSMDAEGHRVVRVESVISGGDFQKEIVNTGYKEDGKIAFVQTTLAKADGSHVRHLFDDNGDGVVDRRQDIKTSVVNGVKTEWVVNRVNDSSDENNAFSVVDRTKTVTITSADGNTVTIERDTNGGGVFEVRETRVTRNLPGDVTEVDVTIERLGPNGTVLESVTKTASNNGLTRVETHDSDGAGASFGLKTSVVISDVAGVRTETVLREAFNGADIGRTVEVTSADGRSDTVTEWVDRDRDGDLDLVSTKTVVVTDGADGSKVTTTEVRNGNGGLISKSVGTVSSDARAKELKVDPDGDGDYDVTTGDVVTVVNGVRTQVQTEVHGDGSGNLGKKVEIAADGVTSKTWLDLDGDGVFEAQELVKDVTVGTGGLRTESSWTKAADGTVVASQVSETTADGKHRTTRIDLDGDGDTDRVVSDVTELRWGGSSERVVTTYAANGTTELSKVETTTSADGLTQESVSTVKEDGQEVVTRSTLAVTLGEDGETIRTYVEAAENGKVIQKRVVTESADRQTTTTTLDVNGDGQIDSETVQTVALNGNVTTVVRKLGLGGVEISEVREEVSRNGQDVWAREDLEGDGDYDVKTLTTSVVNADGSVTVAREVDSRNNTDIGRTKTVTSADGLEKETFSDLDMSNAMLERSSRQETSIEADGSRVTTETSFAGGNYATGTVGSVKLVAQETRVSANGLKTEARSDTDGDGSFDRMSISTTVLTNDGSGRKTVTQIGLVGADGGFKIDLDEQNEIKRTHIYSTTEETILVDGEGVRTREQKIDVNGDWSALDGNFDTIVRTVLGTNGAQTEARIEQDRNGGLLWKSEKTTSRHGLEVETRVDANGDGTADAITVENLILNSNGSTTKTTTNYGSVVDPFGGGSETVNSQSVVTSSANGHRVVETQDIDGDGVLDFRTTTVKTVAANGDKVTDVTRDGGDNANLIASETTTTSRTGRSVTVESDLDGNGKNDIQTVTNINADGTKTSAVTYYSLDEVKVAKTISTTSANGLVTYITKDTNGDGDTDIKIHQEKVLQNDGDVLTTTVVDNGRNERLGSITEIKSMDGLQSSVSLDWDGRDGVDWRSETKRVYEGDGDIVDTMISLDGVWNVRAQITSITSGNGLNRYVTTDYDGDHSLDRILDSQTAADGSKIVTTTEFTPGLDVRRETTISTSADGRNSITEIDLNGDGLVDRRSDSTVNLDRQTRTEYAEVNLDGSIGDRIVETKNFNGTEHRFAFDVGGGDSPEFVRETEVSYGAAGEKITTFSESYGDRVVYSAKTITQQNGLKTRVEIDTDGDGTVDAVTVTETTISKKGARTTTSETSYTKEYDNDVRSTSKVWVSADGRETRTNVDYDGNGIDDKTSVLKIGSDGSRIETEKSYDKAGGLIGETVTETSADGLITTISRQGNTQSIIRSAVSDKSYVWKGGNEVGYEKAEGAEAVAGDVVSVWGSGGGYVSYVRTLTQKEVVHEVDAFGIETWRYTERETVNGDVTTTVHSTRIDAEAKARILAEAARIYDAVLDRDMDVAEMEVLVEFVSNGELNRLALVEELIQSDEYETRYGNMSRAEFINQIYYNTMGRGATLAEAAELIGELDDGVTRAEVARDLAERLEHVIVGNGHMSTNNFDVIMNPAVFERSLDRAFVHEQVRRLIDVVYDRKATDNELSVLGGKLMSGTETLADIAQLLLDTEGKLFGGRTTAIDAGMSATSFVRNAFENAFGRLPSETEELRWVAQLDQGRISKAGLVVLFANSIDHFANGNVTLPFENTVANTVRNGTSSNEVLNGNGGQDDMDGRDGADTLNGNDGADRLEGGAGSDSLVGGKGQDRYFWSRGEGSDTIDDNDVSTLTTDTLILTDVSSTAGDFSLERSGNHLLVKIGAYTITVKDRLQDGTKGLGIEALQFSDGVVWDLRTILLNTKSVGAAATAGGAYRDNLKGTSGNDTITGGGGRDTLTGNAGQDRLDGGAAGDRYVWSRGDGNDTIVEGADSTNAIDILELTDVAMGQVFDVLRINGTNDIRIYIDSATGPTITVLNQFNDTVVGGGIERIVFSDGIWTLHDLLRKSNFNDGDDPSLVTGSRYDDLVTGAGGGDTLSSGEGDDTLLGGTGADVLQGGAGGDEYRWNRGDGADTINDWGNRGNGRDELKLLNARSDEVSFQRENNSEDLKIIIDGAHGAILIDQGFFSDSVAGRGIDRIVLSDGVIWDRDDILDRAIAFGGNSGTTLNGTGSRDRLSGGDGNDVIIGRGGADTMVGGDGADTLKGGSGSDLYIWNAETSRGSDRIEDFSDHAGDVDTLRIVGVGGNDVRLRKDGGNLLVDIDVNGGGYDHTITDVSRFDQAGNGGIEIIEFDDGSRILVRGTDLATAEYQGTGDGDLKSGWNYRDLMEGREGNDTLDGGEWGMDTLIGGKGQDLLDGRHGSDDYRWSIGDGNDTINDTGTSTADADRLVIDLDNLTAEDVLLRRLTGADGLRVIIGDEVIRIDQQYLAGGDGKGIESIVLSDGTVWTLEDIYALTRTVGTDETADTLIGTAYRDNIFGRAGGDRLEGAGGADHLYGGEGNDRLFGGAGSDVYHWAIGDGADTIEDGYSSSSQSDILAFDDMTSAMAETGQVVLERTRNDLLVKITAGGVERVITVVGQYDDANPGVGLEGFQFADGVIWSWDDLLEKTNWQASEGDTVVEGSSLRDNIHGRGGNDELLGLGGQDHLYGGAGADTLDGAAGHDTYYWQTGWGYDIIRDHYVGGEDHVDTLNLTGVTAIELVREPVSGSGRFDLLVKVGGSTAIRVTDQFETLGSGQGIERIVFGSDGELSWTLADILANTKTNGTGLADTIDGTGFADNLIGYGGADKLYGGYGQDTLIGGYGADTLDGGAGDDEVDYSDSDASVDVDLARTGDQIGGKAAGDRLVSIEGLIGSNYADLLSGDDAANVFTGGEGNDTLLGRAGFDRLYGGKGNDRLNGGEDSDMLYGGDGADRFVFWLGTGEDTIASFNAAEGDTIEFARASGANGNFVFRGAGSFGAGGSGPEARLVGDLLMIDVDDDGVADIRVTINNFEGSTAFGASSFIIS</sequence>
<dbReference type="Pfam" id="PF00353">
    <property type="entry name" value="HemolysinCabind"/>
    <property type="match status" value="9"/>
</dbReference>
<dbReference type="PANTHER" id="PTHR38340">
    <property type="entry name" value="S-LAYER PROTEIN"/>
    <property type="match status" value="1"/>
</dbReference>
<dbReference type="EMBL" id="BMYJ01000014">
    <property type="protein sequence ID" value="GHC66443.1"/>
    <property type="molecule type" value="Genomic_DNA"/>
</dbReference>
<evidence type="ECO:0000256" key="8">
    <source>
        <dbReference type="SAM" id="MobiDB-lite"/>
    </source>
</evidence>
<dbReference type="GO" id="GO:0090729">
    <property type="term" value="F:toxin activity"/>
    <property type="evidence" value="ECO:0007669"/>
    <property type="project" value="UniProtKB-KW"/>
</dbReference>
<accession>A0A918TXU5</accession>
<evidence type="ECO:0000256" key="7">
    <source>
        <dbReference type="ARBA" id="ARBA00023136"/>
    </source>
</evidence>
<dbReference type="PROSITE" id="PS00018">
    <property type="entry name" value="EF_HAND_1"/>
    <property type="match status" value="1"/>
</dbReference>
<dbReference type="GO" id="GO:0016020">
    <property type="term" value="C:membrane"/>
    <property type="evidence" value="ECO:0007669"/>
    <property type="project" value="UniProtKB-SubCell"/>
</dbReference>
<dbReference type="Proteomes" id="UP000638981">
    <property type="component" value="Unassembled WGS sequence"/>
</dbReference>
<dbReference type="PROSITE" id="PS00330">
    <property type="entry name" value="HEMOLYSIN_CALCIUM"/>
    <property type="match status" value="12"/>
</dbReference>
<dbReference type="PRINTS" id="PR00313">
    <property type="entry name" value="CABNDNGRPT"/>
</dbReference>
<keyword evidence="11" id="KW-1185">Reference proteome</keyword>
<evidence type="ECO:0000256" key="5">
    <source>
        <dbReference type="ARBA" id="ARBA00022737"/>
    </source>
</evidence>
<dbReference type="InterPro" id="IPR001343">
    <property type="entry name" value="Hemolysn_Ca-bd"/>
</dbReference>
<dbReference type="GO" id="GO:0005576">
    <property type="term" value="C:extracellular region"/>
    <property type="evidence" value="ECO:0007669"/>
    <property type="project" value="UniProtKB-SubCell"/>
</dbReference>
<organism evidence="10 11">
    <name type="scientific">Neogemmobacter tilapiae</name>
    <dbReference type="NCBI Taxonomy" id="875041"/>
    <lineage>
        <taxon>Bacteria</taxon>
        <taxon>Pseudomonadati</taxon>
        <taxon>Pseudomonadota</taxon>
        <taxon>Alphaproteobacteria</taxon>
        <taxon>Rhodobacterales</taxon>
        <taxon>Paracoccaceae</taxon>
        <taxon>Neogemmobacter</taxon>
    </lineage>
</organism>
<evidence type="ECO:0000256" key="6">
    <source>
        <dbReference type="ARBA" id="ARBA00023026"/>
    </source>
</evidence>
<dbReference type="SUPFAM" id="SSF51120">
    <property type="entry name" value="beta-Roll"/>
    <property type="match status" value="9"/>
</dbReference>
<comment type="subcellular location">
    <subcellularLocation>
        <location evidence="1">Membrane</location>
    </subcellularLocation>
    <subcellularLocation>
        <location evidence="2">Secreted</location>
    </subcellularLocation>
</comment>
<feature type="domain" description="DUF4214" evidence="9">
    <location>
        <begin position="1645"/>
        <end position="1706"/>
    </location>
</feature>
<dbReference type="PANTHER" id="PTHR38340:SF1">
    <property type="entry name" value="S-LAYER PROTEIN"/>
    <property type="match status" value="1"/>
</dbReference>
<dbReference type="Gene3D" id="2.150.10.10">
    <property type="entry name" value="Serralysin-like metalloprotease, C-terminal"/>
    <property type="match status" value="9"/>
</dbReference>
<dbReference type="InterPro" id="IPR050557">
    <property type="entry name" value="RTX_toxin/Mannuronan_C5-epim"/>
</dbReference>
<keyword evidence="7" id="KW-0472">Membrane</keyword>
<reference evidence="10" key="1">
    <citation type="journal article" date="2014" name="Int. J. Syst. Evol. Microbiol.">
        <title>Complete genome sequence of Corynebacterium casei LMG S-19264T (=DSM 44701T), isolated from a smear-ripened cheese.</title>
        <authorList>
            <consortium name="US DOE Joint Genome Institute (JGI-PGF)"/>
            <person name="Walter F."/>
            <person name="Albersmeier A."/>
            <person name="Kalinowski J."/>
            <person name="Ruckert C."/>
        </authorList>
    </citation>
    <scope>NUCLEOTIDE SEQUENCE</scope>
    <source>
        <strain evidence="10">KCTC 23310</strain>
    </source>
</reference>
<dbReference type="GO" id="GO:0005509">
    <property type="term" value="F:calcium ion binding"/>
    <property type="evidence" value="ECO:0007669"/>
    <property type="project" value="InterPro"/>
</dbReference>
<dbReference type="InterPro" id="IPR025282">
    <property type="entry name" value="DUF4214"/>
</dbReference>
<dbReference type="InterPro" id="IPR018511">
    <property type="entry name" value="Hemolysin-typ_Ca-bd_CS"/>
</dbReference>
<dbReference type="Gene3D" id="1.10.3130.20">
    <property type="entry name" value="Phycobilisome linker domain"/>
    <property type="match status" value="1"/>
</dbReference>
<dbReference type="InterPro" id="IPR038255">
    <property type="entry name" value="PBS_linker_sf"/>
</dbReference>
<protein>
    <recommendedName>
        <fullName evidence="9">DUF4214 domain-containing protein</fullName>
    </recommendedName>
</protein>
<dbReference type="PRINTS" id="PR01488">
    <property type="entry name" value="RTXTOXINA"/>
</dbReference>
<evidence type="ECO:0000256" key="2">
    <source>
        <dbReference type="ARBA" id="ARBA00004613"/>
    </source>
</evidence>
<evidence type="ECO:0000313" key="11">
    <source>
        <dbReference type="Proteomes" id="UP000638981"/>
    </source>
</evidence>
<dbReference type="SUPFAM" id="SSF69318">
    <property type="entry name" value="Integrin alpha N-terminal domain"/>
    <property type="match status" value="1"/>
</dbReference>
<comment type="caution">
    <text evidence="10">The sequence shown here is derived from an EMBL/GenBank/DDBJ whole genome shotgun (WGS) entry which is preliminary data.</text>
</comment>
<keyword evidence="4" id="KW-0800">Toxin</keyword>
<evidence type="ECO:0000313" key="10">
    <source>
        <dbReference type="EMBL" id="GHC66443.1"/>
    </source>
</evidence>
<keyword evidence="3" id="KW-0964">Secreted</keyword>
<keyword evidence="5" id="KW-0677">Repeat</keyword>
<gene>
    <name evidence="10" type="ORF">GCM10007315_33980</name>
</gene>
<name>A0A918TXU5_9RHOB</name>
<evidence type="ECO:0000256" key="1">
    <source>
        <dbReference type="ARBA" id="ARBA00004370"/>
    </source>
</evidence>
<dbReference type="InterPro" id="IPR003995">
    <property type="entry name" value="RTX_toxin_determinant-A"/>
</dbReference>
<proteinExistence type="predicted"/>
<dbReference type="RefSeq" id="WP_189413311.1">
    <property type="nucleotide sequence ID" value="NZ_BMYJ01000014.1"/>
</dbReference>